<organism evidence="1 2">
    <name type="scientific">Euphydryas editha</name>
    <name type="common">Edith's checkerspot</name>
    <dbReference type="NCBI Taxonomy" id="104508"/>
    <lineage>
        <taxon>Eukaryota</taxon>
        <taxon>Metazoa</taxon>
        <taxon>Ecdysozoa</taxon>
        <taxon>Arthropoda</taxon>
        <taxon>Hexapoda</taxon>
        <taxon>Insecta</taxon>
        <taxon>Pterygota</taxon>
        <taxon>Neoptera</taxon>
        <taxon>Endopterygota</taxon>
        <taxon>Lepidoptera</taxon>
        <taxon>Glossata</taxon>
        <taxon>Ditrysia</taxon>
        <taxon>Papilionoidea</taxon>
        <taxon>Nymphalidae</taxon>
        <taxon>Nymphalinae</taxon>
        <taxon>Euphydryas</taxon>
    </lineage>
</organism>
<evidence type="ECO:0000313" key="1">
    <source>
        <dbReference type="EMBL" id="CAH2085717.1"/>
    </source>
</evidence>
<evidence type="ECO:0000313" key="2">
    <source>
        <dbReference type="Proteomes" id="UP001153954"/>
    </source>
</evidence>
<gene>
    <name evidence="1" type="ORF">EEDITHA_LOCUS2165</name>
</gene>
<evidence type="ECO:0008006" key="3">
    <source>
        <dbReference type="Google" id="ProtNLM"/>
    </source>
</evidence>
<dbReference type="Proteomes" id="UP001153954">
    <property type="component" value="Unassembled WGS sequence"/>
</dbReference>
<protein>
    <recommendedName>
        <fullName evidence="3">FLYWCH-type domain-containing protein</fullName>
    </recommendedName>
</protein>
<dbReference type="EMBL" id="CAKOGL010000004">
    <property type="protein sequence ID" value="CAH2085717.1"/>
    <property type="molecule type" value="Genomic_DNA"/>
</dbReference>
<proteinExistence type="predicted"/>
<sequence length="245" mass="28783">MRGTSTWRCTKGGNCKAKFSISMETYDIRRTFLEHNHDPPKFIVQNDMPPSKKKPKLSKEEIALKKSIAAKARLMKIKSDPILLAQYKETERQKYLKKKEKGQRKCIKDITPIEQRNTRKKWRKKTSCWRCTAGGQCKAKFTLKVGWSEMFNAILEHNHYPPKFIVHNVTWVVKKNGTPLAIIDRYTYYLRIKNKKSSHWCCTKGGKCKAKFTLDNETREFIHPILLHDHKPPMFLIKDGVYIKL</sequence>
<name>A0AAU9TJN0_EUPED</name>
<dbReference type="Gene3D" id="2.20.25.240">
    <property type="match status" value="1"/>
</dbReference>
<accession>A0AAU9TJN0</accession>
<comment type="caution">
    <text evidence="1">The sequence shown here is derived from an EMBL/GenBank/DDBJ whole genome shotgun (WGS) entry which is preliminary data.</text>
</comment>
<dbReference type="AlphaFoldDB" id="A0AAU9TJN0"/>
<reference evidence="1" key="1">
    <citation type="submission" date="2022-03" db="EMBL/GenBank/DDBJ databases">
        <authorList>
            <person name="Tunstrom K."/>
        </authorList>
    </citation>
    <scope>NUCLEOTIDE SEQUENCE</scope>
</reference>
<keyword evidence="2" id="KW-1185">Reference proteome</keyword>